<sequence>MSVEYHVVPKRSPRAIEAPAKWYPILKRTDTLSTDELSRNISARCSLHQADVQAALIALSHEIRRASAEGKAICLDHLGTFSLGINGEGLSDASKVRPWHIKKVYLRFHPDKRIKSWLKELRFKRAAKSRTG</sequence>
<evidence type="ECO:0000256" key="1">
    <source>
        <dbReference type="ARBA" id="ARBA00023125"/>
    </source>
</evidence>
<dbReference type="Proteomes" id="UP000516305">
    <property type="component" value="Chromosome"/>
</dbReference>
<dbReference type="InterPro" id="IPR041607">
    <property type="entry name" value="HU-HIG"/>
</dbReference>
<name>A0A7H0VH97_9FLAO</name>
<dbReference type="Pfam" id="PF18291">
    <property type="entry name" value="HU-HIG"/>
    <property type="match status" value="1"/>
</dbReference>
<feature type="domain" description="HU" evidence="2">
    <location>
        <begin position="1"/>
        <end position="125"/>
    </location>
</feature>
<gene>
    <name evidence="3" type="ORF">H4K34_04455</name>
</gene>
<dbReference type="AlphaFoldDB" id="A0A7H0VH97"/>
<evidence type="ECO:0000313" key="4">
    <source>
        <dbReference type="Proteomes" id="UP000516305"/>
    </source>
</evidence>
<evidence type="ECO:0000313" key="3">
    <source>
        <dbReference type="EMBL" id="QNR25095.1"/>
    </source>
</evidence>
<protein>
    <recommendedName>
        <fullName evidence="2">HU domain-containing protein</fullName>
    </recommendedName>
</protein>
<keyword evidence="4" id="KW-1185">Reference proteome</keyword>
<dbReference type="InterPro" id="IPR010992">
    <property type="entry name" value="IHF-like_DNA-bd_dom_sf"/>
</dbReference>
<dbReference type="KEGG" id="chyd:H4K34_04455"/>
<proteinExistence type="predicted"/>
<organism evidence="3 4">
    <name type="scientific">Croceimicrobium hydrocarbonivorans</name>
    <dbReference type="NCBI Taxonomy" id="2761580"/>
    <lineage>
        <taxon>Bacteria</taxon>
        <taxon>Pseudomonadati</taxon>
        <taxon>Bacteroidota</taxon>
        <taxon>Flavobacteriia</taxon>
        <taxon>Flavobacteriales</taxon>
        <taxon>Owenweeksiaceae</taxon>
        <taxon>Croceimicrobium</taxon>
    </lineage>
</organism>
<keyword evidence="1" id="KW-0238">DNA-binding</keyword>
<dbReference type="GO" id="GO:0003677">
    <property type="term" value="F:DNA binding"/>
    <property type="evidence" value="ECO:0007669"/>
    <property type="project" value="UniProtKB-KW"/>
</dbReference>
<accession>A0A7H0VH97</accession>
<dbReference type="EMBL" id="CP060139">
    <property type="protein sequence ID" value="QNR25095.1"/>
    <property type="molecule type" value="Genomic_DNA"/>
</dbReference>
<evidence type="ECO:0000259" key="2">
    <source>
        <dbReference type="Pfam" id="PF18291"/>
    </source>
</evidence>
<dbReference type="RefSeq" id="WP_210759620.1">
    <property type="nucleotide sequence ID" value="NZ_CP060139.1"/>
</dbReference>
<reference evidence="3 4" key="1">
    <citation type="submission" date="2020-08" db="EMBL/GenBank/DDBJ databases">
        <title>Croceimicrobium hydrocarbonivorans gen. nov., sp. nov., a novel marine bacterium isolated from a bacterial consortium that degrades polyethylene terephthalate.</title>
        <authorList>
            <person name="Liu R."/>
        </authorList>
    </citation>
    <scope>NUCLEOTIDE SEQUENCE [LARGE SCALE GENOMIC DNA]</scope>
    <source>
        <strain evidence="3 4">A20-9</strain>
    </source>
</reference>
<dbReference type="SUPFAM" id="SSF47729">
    <property type="entry name" value="IHF-like DNA-binding proteins"/>
    <property type="match status" value="1"/>
</dbReference>